<dbReference type="GO" id="GO:0005929">
    <property type="term" value="C:cilium"/>
    <property type="evidence" value="ECO:0007669"/>
    <property type="project" value="GOC"/>
</dbReference>
<dbReference type="InterPro" id="IPR056834">
    <property type="entry name" value="ARM_TT21_C"/>
</dbReference>
<dbReference type="Gene3D" id="1.25.40.10">
    <property type="entry name" value="Tetratricopeptide repeat domain"/>
    <property type="match status" value="5"/>
</dbReference>
<organism evidence="11 12">
    <name type="scientific">Tetrahymena thermophila (strain SB210)</name>
    <dbReference type="NCBI Taxonomy" id="312017"/>
    <lineage>
        <taxon>Eukaryota</taxon>
        <taxon>Sar</taxon>
        <taxon>Alveolata</taxon>
        <taxon>Ciliophora</taxon>
        <taxon>Intramacronucleata</taxon>
        <taxon>Oligohymenophorea</taxon>
        <taxon>Hymenostomatida</taxon>
        <taxon>Tetrahymenina</taxon>
        <taxon>Tetrahymenidae</taxon>
        <taxon>Tetrahymena</taxon>
    </lineage>
</organism>
<dbReference type="GO" id="GO:0035721">
    <property type="term" value="P:intraciliary retrograde transport"/>
    <property type="evidence" value="ECO:0007669"/>
    <property type="project" value="TreeGrafter"/>
</dbReference>
<feature type="repeat" description="TPR" evidence="4">
    <location>
        <begin position="767"/>
        <end position="800"/>
    </location>
</feature>
<dbReference type="SUPFAM" id="SSF81901">
    <property type="entry name" value="HCP-like"/>
    <property type="match status" value="1"/>
</dbReference>
<dbReference type="Pfam" id="PF25068">
    <property type="entry name" value="ARM_TT21_4th"/>
    <property type="match status" value="1"/>
</dbReference>
<dbReference type="SUPFAM" id="SSF48452">
    <property type="entry name" value="TPR-like"/>
    <property type="match status" value="5"/>
</dbReference>
<feature type="domain" description="Tetratricopeptide repeat protein 21A/21B fifth ARM repeats" evidence="9">
    <location>
        <begin position="984"/>
        <end position="1097"/>
    </location>
</feature>
<evidence type="ECO:0000256" key="3">
    <source>
        <dbReference type="ARBA" id="ARBA00022803"/>
    </source>
</evidence>
<keyword evidence="13 14" id="KW-0002">3D-structure</keyword>
<feature type="repeat" description="TPR" evidence="4">
    <location>
        <begin position="733"/>
        <end position="766"/>
    </location>
</feature>
<dbReference type="Pfam" id="PF25060">
    <property type="entry name" value="ARM_TT21_2nd"/>
    <property type="match status" value="1"/>
</dbReference>
<dbReference type="PANTHER" id="PTHR14699:SF0">
    <property type="entry name" value="TETRATRICOPEPTIDE REPEAT PROTEIN 21 HOMOLOG"/>
    <property type="match status" value="1"/>
</dbReference>
<comment type="similarity">
    <text evidence="1">Belongs to the TTC21 family.</text>
</comment>
<dbReference type="PROSITE" id="PS50005">
    <property type="entry name" value="TPR"/>
    <property type="match status" value="5"/>
</dbReference>
<evidence type="ECO:0000259" key="8">
    <source>
        <dbReference type="Pfam" id="PF25063"/>
    </source>
</evidence>
<dbReference type="RefSeq" id="XP_001020619.2">
    <property type="nucleotide sequence ID" value="XM_001020619.3"/>
</dbReference>
<evidence type="ECO:0000259" key="7">
    <source>
        <dbReference type="Pfam" id="PF25062"/>
    </source>
</evidence>
<dbReference type="OMA" id="NATCVRA"/>
<evidence type="ECO:0000256" key="4">
    <source>
        <dbReference type="PROSITE-ProRule" id="PRU00339"/>
    </source>
</evidence>
<dbReference type="GeneID" id="7839465"/>
<evidence type="ECO:0007829" key="14">
    <source>
        <dbReference type="PDB" id="8HMD"/>
    </source>
</evidence>
<sequence>MQNQQQKMQTILIAQSQVYYYIREGFWSTMQRFCQEQYKAFGDPFFIFWKAYGLYQEGLPNEAINELTSIQHKKEIQYATIVALITYHLSTNIVDRETVQNLKFEESTQRRLSSDKAICLAAFFYAFNKEHAKARDLIDEIHSDNFNIRIASAWCYLLEGGKFLEKSVQLFEELYNEQHEINKNLESLMGRSKANEMIKKFDISLNTINEINVLYPDFKGGLIEKAKLLMTVDDWEQLVDYCNKILYDDDKNIMALMLLTFYTFAREGDIETGCERLQKLIQAVEFSESRNMQLMFKISQVFSRISGRNTQILKFTMKLVNQCKQLSPLNAQYFCELAQQLLMVNQFERAEQYFQEASAIDVDNKECLMGLILSKIMQGQTEDAESQIDFINQTTNNGERTSEIAYLEALVSTKQENVDPRVTIKLLEESLKLHIAQANRLYPSFDFYIVLNPDFLMSLSQAYFFQVGMKEMLAGKQPQNGVASKGTKLLDFIIKKIPGLIPAYLLQAKGKMSMGNTQEALKSVTKVIEQDPKNEEAYILSAMIASSSKNFSLAQNQLQQALSNNFMIRDNPLFMLVKGEVEYAQGSYQACLETMKAAYEIPEVKDKANQSKVVSAMSVLQFSDKDRCSIFLLYAKALQQNNNSKEAKKIMTQAISQFTGTTEEVNVLIANSEIALQSGDVKKAISILKGVPQESPYFLRARQILADVYLDQLRDRRNYAKCYADLIEIDPSFDNYKMLGDALMKIREPEEASRAYEKAALIKPDDEQIIQLLGLSLCQTHDYNKALTYYENALRMNPKRLDLIIDLGKLCIQIKNFNRAEEILKPDIFSDEYQLPTYQNLKRNQEGFYLIAKLNIKRTPPGVFTPIDMYRKALKKSIQIQIDVIEKAKQEGEDVEKERKTLADMYIELAKYTNQYEKNEKATLDILAEASKYTNNQDTMSKTVGNQEKILELEVQMYFKSNQKLECENKCNLLLKLNPNNDLACLTLAELLLQKDEYSQAIEQFKKILQDRPNNYGILAKLIDFFRRSFQINEAKTYIERAEKKATNTNDPGLCYCRGLYHKYNRSPKDALNEFSKAKKSSQYAEESLVNMIDIYLNPDQDLYYSNVEEGPKVVDEVNLRACESLLREMQIRASYLRYIVMESYVFFLGGPRYKGGLEQGLKNLNDILKTNNDYIPAMLALAVGKFIQKKSTDAKNLLKLLWKRQYTTEYGEDLERAWLLSADSFIAIQKYDSAEEILKKCLKYNQSCGKAEEYMGLIKEKEQSYVDAATHYEKAYKLTNEKSASIAFRLSFNYLKAKRYVDCINICKKILVLFPNYPKIEKDCLEKARQALK</sequence>
<protein>
    <submittedName>
        <fullName evidence="11">Tetratricopeptide repeat protein</fullName>
    </submittedName>
</protein>
<gene>
    <name evidence="11" type="ORF">TTHERM_00219470</name>
</gene>
<dbReference type="InterPro" id="IPR056832">
    <property type="entry name" value="ARM_TT21_2nd"/>
</dbReference>
<dbReference type="eggNOG" id="ENOG502QQAB">
    <property type="taxonomic scope" value="Eukaryota"/>
</dbReference>
<dbReference type="EMDB" id="EMD-34895"/>
<feature type="repeat" description="TPR" evidence="4">
    <location>
        <begin position="501"/>
        <end position="534"/>
    </location>
</feature>
<feature type="domain" description="Tetratricopeptide repeat protein 21A/21B N-terminal ARM repeat" evidence="7">
    <location>
        <begin position="18"/>
        <end position="238"/>
    </location>
</feature>
<dbReference type="GO" id="GO:0030991">
    <property type="term" value="C:intraciliary transport particle A"/>
    <property type="evidence" value="ECO:0007669"/>
    <property type="project" value="TreeGrafter"/>
</dbReference>
<evidence type="ECO:0000259" key="6">
    <source>
        <dbReference type="Pfam" id="PF25060"/>
    </source>
</evidence>
<dbReference type="EMDB" id="EMD-34896"/>
<dbReference type="InterPro" id="IPR056836">
    <property type="entry name" value="ARM_TT21_4th"/>
</dbReference>
<dbReference type="InterPro" id="IPR040364">
    <property type="entry name" value="TTC21A/TTC21B"/>
</dbReference>
<feature type="repeat" description="TPR" evidence="4">
    <location>
        <begin position="982"/>
        <end position="1015"/>
    </location>
</feature>
<dbReference type="EMBL" id="GG662621">
    <property type="protein sequence ID" value="EAS00374.2"/>
    <property type="molecule type" value="Genomic_DNA"/>
</dbReference>
<evidence type="ECO:0000256" key="5">
    <source>
        <dbReference type="SAM" id="Coils"/>
    </source>
</evidence>
<feature type="coiled-coil region" evidence="5">
    <location>
        <begin position="871"/>
        <end position="915"/>
    </location>
</feature>
<name>I7MFN3_TETTS</name>
<dbReference type="Pfam" id="PF25062">
    <property type="entry name" value="ARM_TT21_N"/>
    <property type="match status" value="1"/>
</dbReference>
<evidence type="ECO:0000256" key="1">
    <source>
        <dbReference type="ARBA" id="ARBA00010935"/>
    </source>
</evidence>
<dbReference type="STRING" id="312017.I7MFN3"/>
<feature type="disulfide bond" evidence="14">
    <location>
        <begin position="335"/>
        <end position="367"/>
    </location>
</feature>
<dbReference type="Pfam" id="PF25063">
    <property type="entry name" value="ARM_TT21_C"/>
    <property type="match status" value="1"/>
</dbReference>
<dbReference type="Pfam" id="PF25058">
    <property type="entry name" value="ARM_TT21"/>
    <property type="match status" value="1"/>
</dbReference>
<keyword evidence="3 4" id="KW-0802">TPR repeat</keyword>
<dbReference type="Proteomes" id="UP000009168">
    <property type="component" value="Unassembled WGS sequence"/>
</dbReference>
<dbReference type="SMART" id="SM00028">
    <property type="entry name" value="TPR"/>
    <property type="match status" value="8"/>
</dbReference>
<accession>I7MFN3</accession>
<dbReference type="InterPro" id="IPR056833">
    <property type="entry name" value="ARM_TT21_N"/>
</dbReference>
<proteinExistence type="evidence at protein level"/>
<dbReference type="HOGENOM" id="CLU_006149_0_0_1"/>
<dbReference type="PDB" id="8HMC">
    <property type="method" value="EM"/>
    <property type="resolution" value="3.60 A"/>
    <property type="chains" value="C=1-1334"/>
</dbReference>
<dbReference type="InParanoid" id="I7MFN3"/>
<dbReference type="InterPro" id="IPR019734">
    <property type="entry name" value="TPR_rpt"/>
</dbReference>
<evidence type="ECO:0000313" key="12">
    <source>
        <dbReference type="Proteomes" id="UP000009168"/>
    </source>
</evidence>
<keyword evidence="2" id="KW-0677">Repeat</keyword>
<evidence type="ECO:0000313" key="11">
    <source>
        <dbReference type="EMBL" id="EAS00374.2"/>
    </source>
</evidence>
<reference evidence="12" key="1">
    <citation type="journal article" date="2006" name="PLoS Biol.">
        <title>Macronuclear genome sequence of the ciliate Tetrahymena thermophila, a model eukaryote.</title>
        <authorList>
            <person name="Eisen J.A."/>
            <person name="Coyne R.S."/>
            <person name="Wu M."/>
            <person name="Wu D."/>
            <person name="Thiagarajan M."/>
            <person name="Wortman J.R."/>
            <person name="Badger J.H."/>
            <person name="Ren Q."/>
            <person name="Amedeo P."/>
            <person name="Jones K.M."/>
            <person name="Tallon L.J."/>
            <person name="Delcher A.L."/>
            <person name="Salzberg S.L."/>
            <person name="Silva J.C."/>
            <person name="Haas B.J."/>
            <person name="Majoros W.H."/>
            <person name="Farzad M."/>
            <person name="Carlton J.M."/>
            <person name="Smith R.K. Jr."/>
            <person name="Garg J."/>
            <person name="Pearlman R.E."/>
            <person name="Karrer K.M."/>
            <person name="Sun L."/>
            <person name="Manning G."/>
            <person name="Elde N.C."/>
            <person name="Turkewitz A.P."/>
            <person name="Asai D.J."/>
            <person name="Wilkes D.E."/>
            <person name="Wang Y."/>
            <person name="Cai H."/>
            <person name="Collins K."/>
            <person name="Stewart B.A."/>
            <person name="Lee S.R."/>
            <person name="Wilamowska K."/>
            <person name="Weinberg Z."/>
            <person name="Ruzzo W.L."/>
            <person name="Wloga D."/>
            <person name="Gaertig J."/>
            <person name="Frankel J."/>
            <person name="Tsao C.-C."/>
            <person name="Gorovsky M.A."/>
            <person name="Keeling P.J."/>
            <person name="Waller R.F."/>
            <person name="Patron N.J."/>
            <person name="Cherry J.M."/>
            <person name="Stover N.A."/>
            <person name="Krieger C.J."/>
            <person name="del Toro C."/>
            <person name="Ryder H.F."/>
            <person name="Williamson S.C."/>
            <person name="Barbeau R.A."/>
            <person name="Hamilton E.P."/>
            <person name="Orias E."/>
        </authorList>
    </citation>
    <scope>NUCLEOTIDE SEQUENCE [LARGE SCALE GENOMIC DNA]</scope>
    <source>
        <strain evidence="12">SB210</strain>
    </source>
</reference>
<dbReference type="Pfam" id="PF13181">
    <property type="entry name" value="TPR_8"/>
    <property type="match status" value="1"/>
</dbReference>
<feature type="domain" description="Tetratricopeptide repeat protein 21A/21B C-terminal ARM" evidence="8">
    <location>
        <begin position="1123"/>
        <end position="1330"/>
    </location>
</feature>
<dbReference type="SMR" id="I7MFN3"/>
<dbReference type="KEGG" id="tet:TTHERM_00219470"/>
<feature type="domain" description="Tetratricopeptide repeat protein 21A/21B fourth ARM" evidence="10">
    <location>
        <begin position="773"/>
        <end position="923"/>
    </location>
</feature>
<keyword evidence="12" id="KW-1185">Reference proteome</keyword>
<evidence type="ECO:0000259" key="9">
    <source>
        <dbReference type="Pfam" id="PF25064"/>
    </source>
</evidence>
<evidence type="ECO:0000256" key="2">
    <source>
        <dbReference type="ARBA" id="ARBA00022737"/>
    </source>
</evidence>
<evidence type="ECO:0000259" key="10">
    <source>
        <dbReference type="Pfam" id="PF25068"/>
    </source>
</evidence>
<dbReference type="PANTHER" id="PTHR14699">
    <property type="entry name" value="STI2 PROTEIN-RELATED"/>
    <property type="match status" value="1"/>
</dbReference>
<feature type="domain" description="Tetratricopeptide repeat protein 21A/21B second ARM" evidence="6">
    <location>
        <begin position="276"/>
        <end position="545"/>
    </location>
</feature>
<keyword evidence="5" id="KW-0175">Coiled coil</keyword>
<dbReference type="InterPro" id="IPR011990">
    <property type="entry name" value="TPR-like_helical_dom_sf"/>
</dbReference>
<dbReference type="InterPro" id="IPR056835">
    <property type="entry name" value="ARM_TT21_5th"/>
</dbReference>
<dbReference type="Pfam" id="PF25064">
    <property type="entry name" value="ARM_TT21_5th"/>
    <property type="match status" value="1"/>
</dbReference>
<feature type="repeat" description="TPR" evidence="4">
    <location>
        <begin position="331"/>
        <end position="364"/>
    </location>
</feature>
<dbReference type="PDB" id="8HMD">
    <property type="method" value="EM"/>
    <property type="resolution" value="4.70 A"/>
    <property type="chains" value="C=1-1334"/>
</dbReference>
<dbReference type="OrthoDB" id="10259630at2759"/>
<dbReference type="GO" id="GO:0061512">
    <property type="term" value="P:protein localization to cilium"/>
    <property type="evidence" value="ECO:0007669"/>
    <property type="project" value="TreeGrafter"/>
</dbReference>
<reference evidence="13 14" key="2">
    <citation type="journal article" date="2023" name="Nat. Commun.">
        <title>Structural insight into the intraflagellar transport complex IFT-A and its assembly in the anterograde IFT train.</title>
        <authorList>
            <person name="Ma Y."/>
            <person name="He J."/>
            <person name="Li S."/>
            <person name="Yao D."/>
            <person name="Huang C."/>
            <person name="Wu J."/>
            <person name="Lei M."/>
        </authorList>
    </citation>
    <scope>STRUCTURE BY ELECTRON MICROSCOPY (3.60 ANGSTROMS)</scope>
    <scope>DISULFIDE BONDS</scope>
</reference>
<evidence type="ECO:0007829" key="13">
    <source>
        <dbReference type="PDB" id="8HMC"/>
    </source>
</evidence>